<evidence type="ECO:0000256" key="1">
    <source>
        <dbReference type="ARBA" id="ARBA00004370"/>
    </source>
</evidence>
<keyword evidence="11" id="KW-1185">Reference proteome</keyword>
<evidence type="ECO:0000313" key="10">
    <source>
        <dbReference type="EMBL" id="UYG53997.1"/>
    </source>
</evidence>
<dbReference type="NCBIfam" id="TIGR01494">
    <property type="entry name" value="ATPase_P-type"/>
    <property type="match status" value="1"/>
</dbReference>
<keyword evidence="3 8" id="KW-0812">Transmembrane</keyword>
<dbReference type="Pfam" id="PF00702">
    <property type="entry name" value="Hydrolase"/>
    <property type="match status" value="1"/>
</dbReference>
<evidence type="ECO:0000256" key="6">
    <source>
        <dbReference type="ARBA" id="ARBA00039097"/>
    </source>
</evidence>
<keyword evidence="10" id="KW-0614">Plasmid</keyword>
<evidence type="ECO:0000256" key="7">
    <source>
        <dbReference type="ARBA" id="ARBA00047308"/>
    </source>
</evidence>
<dbReference type="Gene3D" id="3.40.1110.10">
    <property type="entry name" value="Calcium-transporting ATPase, cytoplasmic domain N"/>
    <property type="match status" value="1"/>
</dbReference>
<dbReference type="PANTHER" id="PTHR48085">
    <property type="entry name" value="CADMIUM/ZINC-TRANSPORTING ATPASE HMA2-RELATED"/>
    <property type="match status" value="1"/>
</dbReference>
<evidence type="ECO:0000256" key="2">
    <source>
        <dbReference type="ARBA" id="ARBA00006024"/>
    </source>
</evidence>
<dbReference type="PRINTS" id="PR00119">
    <property type="entry name" value="CATATPASE"/>
</dbReference>
<dbReference type="Proteomes" id="UP001162800">
    <property type="component" value="Plasmid unnamed2"/>
</dbReference>
<geneLocation type="plasmid" evidence="10 11">
    <name>unnamed2</name>
</geneLocation>
<evidence type="ECO:0000256" key="3">
    <source>
        <dbReference type="ARBA" id="ARBA00022692"/>
    </source>
</evidence>
<dbReference type="SUPFAM" id="SSF56784">
    <property type="entry name" value="HAD-like"/>
    <property type="match status" value="1"/>
</dbReference>
<dbReference type="PANTHER" id="PTHR48085:SF5">
    <property type="entry name" value="CADMIUM_ZINC-TRANSPORTING ATPASE HMA4-RELATED"/>
    <property type="match status" value="1"/>
</dbReference>
<dbReference type="Gene3D" id="3.40.50.1000">
    <property type="entry name" value="HAD superfamily/HAD-like"/>
    <property type="match status" value="1"/>
</dbReference>
<keyword evidence="4 8" id="KW-1133">Transmembrane helix</keyword>
<evidence type="ECO:0000259" key="9">
    <source>
        <dbReference type="Pfam" id="PF03432"/>
    </source>
</evidence>
<dbReference type="EC" id="7.2.2.12" evidence="6"/>
<reference evidence="10" key="1">
    <citation type="submission" date="2022-09" db="EMBL/GenBank/DDBJ databases">
        <title>The complete genome of Acidovorax sp. 5MLIR.</title>
        <authorList>
            <person name="Liu L."/>
            <person name="Yue J."/>
            <person name="Yang F."/>
            <person name="Yuan J."/>
            <person name="Li L."/>
        </authorList>
    </citation>
    <scope>NUCLEOTIDE SEQUENCE</scope>
    <source>
        <strain evidence="10">5MLIR</strain>
        <plasmid evidence="10">unnamed2</plasmid>
    </source>
</reference>
<evidence type="ECO:0000313" key="11">
    <source>
        <dbReference type="Proteomes" id="UP001162800"/>
    </source>
</evidence>
<dbReference type="InterPro" id="IPR023214">
    <property type="entry name" value="HAD_sf"/>
</dbReference>
<dbReference type="InterPro" id="IPR036412">
    <property type="entry name" value="HAD-like_sf"/>
</dbReference>
<dbReference type="InterPro" id="IPR051014">
    <property type="entry name" value="Cation_Transport_ATPase_IB"/>
</dbReference>
<dbReference type="InterPro" id="IPR001757">
    <property type="entry name" value="P_typ_ATPase"/>
</dbReference>
<proteinExistence type="inferred from homology"/>
<sequence length="528" mass="57183">MIAAKGGIDPASWLRTADYILDTQETTAVGERVASYRVTNCGTDDPAIATILISAKQAENRKSKADKTYHLVFSFPQGENPSLDVLHAIEDELCAAIGLADHQRISAIHKDTDHLHVHVAINKVHPTGLQNIEPYYDKKRLMQACDALEIKYALQRTFHGAKEIENERQGFIQLGPEQICSERDSKFRKYLLKSYDISFEESPEANTFNDLRTLSGCGLAHAANRNKVLLPGDACTQRVLANDVSEEAILRIARSLAARSDHPVSKAVAAGLPGPTADVVDFGAELGKGVHGSIEGRAYILGNHRWLHERGQCTPELEALMLEHEAQGRTLSVLADEQHALALFAVADTTKETSRQAVAELLALGVRPIMLTGDNATTANAIAKQVGIEDVRAGLLPEDKQKVVAELRGQGRHVGMVGDGVNDSPSLAAADIGFSMGAAGTDTAKEAADVLIMNDDLRKVPETIRLSKKTYAVLWQNIVLALSIKAVFFVLAVFGSATMWMAVFADMGASLLVVFNGLRLLRGVQKSI</sequence>
<evidence type="ECO:0000256" key="4">
    <source>
        <dbReference type="ARBA" id="ARBA00022989"/>
    </source>
</evidence>
<comment type="catalytic activity">
    <reaction evidence="7">
        <text>Zn(2+)(in) + ATP + H2O = Zn(2+)(out) + ADP + phosphate + H(+)</text>
        <dbReference type="Rhea" id="RHEA:20621"/>
        <dbReference type="ChEBI" id="CHEBI:15377"/>
        <dbReference type="ChEBI" id="CHEBI:15378"/>
        <dbReference type="ChEBI" id="CHEBI:29105"/>
        <dbReference type="ChEBI" id="CHEBI:30616"/>
        <dbReference type="ChEBI" id="CHEBI:43474"/>
        <dbReference type="ChEBI" id="CHEBI:456216"/>
        <dbReference type="EC" id="7.2.2.12"/>
    </reaction>
</comment>
<feature type="transmembrane region" description="Helical" evidence="8">
    <location>
        <begin position="500"/>
        <end position="521"/>
    </location>
</feature>
<protein>
    <recommendedName>
        <fullName evidence="6">P-type Zn(2+) transporter</fullName>
        <ecNumber evidence="6">7.2.2.12</ecNumber>
    </recommendedName>
</protein>
<dbReference type="RefSeq" id="WP_263726280.1">
    <property type="nucleotide sequence ID" value="NZ_CP106883.1"/>
</dbReference>
<dbReference type="InterPro" id="IPR023299">
    <property type="entry name" value="ATPase_P-typ_cyto_dom_N"/>
</dbReference>
<evidence type="ECO:0000256" key="5">
    <source>
        <dbReference type="ARBA" id="ARBA00023136"/>
    </source>
</evidence>
<feature type="transmembrane region" description="Helical" evidence="8">
    <location>
        <begin position="473"/>
        <end position="494"/>
    </location>
</feature>
<name>A0ABY6GFY5_9BURK</name>
<organism evidence="10 11">
    <name type="scientific">Comamonas endophytica</name>
    <dbReference type="NCBI Taxonomy" id="2949090"/>
    <lineage>
        <taxon>Bacteria</taxon>
        <taxon>Pseudomonadati</taxon>
        <taxon>Pseudomonadota</taxon>
        <taxon>Betaproteobacteria</taxon>
        <taxon>Burkholderiales</taxon>
        <taxon>Comamonadaceae</taxon>
        <taxon>Comamonas</taxon>
    </lineage>
</organism>
<dbReference type="InterPro" id="IPR005094">
    <property type="entry name" value="Endonuclease_MobA/VirD2"/>
</dbReference>
<keyword evidence="5 8" id="KW-0472">Membrane</keyword>
<evidence type="ECO:0000256" key="8">
    <source>
        <dbReference type="SAM" id="Phobius"/>
    </source>
</evidence>
<dbReference type="Pfam" id="PF03432">
    <property type="entry name" value="Relaxase"/>
    <property type="match status" value="1"/>
</dbReference>
<comment type="subcellular location">
    <subcellularLocation>
        <location evidence="1">Membrane</location>
    </subcellularLocation>
</comment>
<dbReference type="EMBL" id="CP106883">
    <property type="protein sequence ID" value="UYG53997.1"/>
    <property type="molecule type" value="Genomic_DNA"/>
</dbReference>
<accession>A0ABY6GFY5</accession>
<dbReference type="SUPFAM" id="SSF81660">
    <property type="entry name" value="Metal cation-transporting ATPase, ATP-binding domain N"/>
    <property type="match status" value="1"/>
</dbReference>
<dbReference type="PRINTS" id="PR00120">
    <property type="entry name" value="HATPASE"/>
</dbReference>
<feature type="domain" description="MobA/VirD2-like nuclease" evidence="9">
    <location>
        <begin position="19"/>
        <end position="154"/>
    </location>
</feature>
<gene>
    <name evidence="10" type="ORF">M9799_19905</name>
</gene>
<comment type="similarity">
    <text evidence="2">Belongs to the cation transport ATPase (P-type) (TC 3.A.3) family. Type IB subfamily.</text>
</comment>